<dbReference type="EMBL" id="CP036426">
    <property type="protein sequence ID" value="QDV34037.1"/>
    <property type="molecule type" value="Genomic_DNA"/>
</dbReference>
<dbReference type="SUPFAM" id="SSF55797">
    <property type="entry name" value="PR-1-like"/>
    <property type="match status" value="1"/>
</dbReference>
<evidence type="ECO:0000313" key="4">
    <source>
        <dbReference type="Proteomes" id="UP000317835"/>
    </source>
</evidence>
<evidence type="ECO:0000259" key="2">
    <source>
        <dbReference type="Pfam" id="PF00188"/>
    </source>
</evidence>
<name>A0A518GZM5_9BACT</name>
<dbReference type="Pfam" id="PF00188">
    <property type="entry name" value="CAP"/>
    <property type="match status" value="1"/>
</dbReference>
<feature type="chain" id="PRO_5022012846" evidence="1">
    <location>
        <begin position="23"/>
        <end position="168"/>
    </location>
</feature>
<dbReference type="AlphaFoldDB" id="A0A518GZM5"/>
<dbReference type="Gene3D" id="3.40.33.10">
    <property type="entry name" value="CAP"/>
    <property type="match status" value="1"/>
</dbReference>
<organism evidence="3 4">
    <name type="scientific">Tautonia plasticadhaerens</name>
    <dbReference type="NCBI Taxonomy" id="2527974"/>
    <lineage>
        <taxon>Bacteria</taxon>
        <taxon>Pseudomonadati</taxon>
        <taxon>Planctomycetota</taxon>
        <taxon>Planctomycetia</taxon>
        <taxon>Isosphaerales</taxon>
        <taxon>Isosphaeraceae</taxon>
        <taxon>Tautonia</taxon>
    </lineage>
</organism>
<dbReference type="InterPro" id="IPR035940">
    <property type="entry name" value="CAP_sf"/>
</dbReference>
<sequence length="168" mass="17557" precursor="true">MPRRLPALAVLALVVLAAGPGAGPGCRPPAPEAPAPAPVSPGAPALADLVNHRRAALGRRPLRHDARLESAARRHAGDLALVRPADPRHWHRLPGGPGLPERVADAGYRPSRPSGWVAGETVAPVDDPATAWALWLHSDPHREQLLDPAAVALGTARSRGWSVAVVGY</sequence>
<dbReference type="RefSeq" id="WP_145268634.1">
    <property type="nucleotide sequence ID" value="NZ_CP036426.1"/>
</dbReference>
<evidence type="ECO:0000313" key="3">
    <source>
        <dbReference type="EMBL" id="QDV34037.1"/>
    </source>
</evidence>
<evidence type="ECO:0000256" key="1">
    <source>
        <dbReference type="SAM" id="SignalP"/>
    </source>
</evidence>
<dbReference type="OrthoDB" id="9783944at2"/>
<feature type="domain" description="SCP" evidence="2">
    <location>
        <begin position="48"/>
        <end position="162"/>
    </location>
</feature>
<accession>A0A518GZM5</accession>
<dbReference type="CDD" id="cd05379">
    <property type="entry name" value="CAP_bacterial"/>
    <property type="match status" value="1"/>
</dbReference>
<feature type="signal peptide" evidence="1">
    <location>
        <begin position="1"/>
        <end position="22"/>
    </location>
</feature>
<dbReference type="Proteomes" id="UP000317835">
    <property type="component" value="Chromosome"/>
</dbReference>
<proteinExistence type="predicted"/>
<dbReference type="KEGG" id="tpla:ElP_19180"/>
<keyword evidence="4" id="KW-1185">Reference proteome</keyword>
<keyword evidence="1" id="KW-0732">Signal</keyword>
<gene>
    <name evidence="3" type="ORF">ElP_19180</name>
</gene>
<protein>
    <submittedName>
        <fullName evidence="3">Cysteine-rich secretory protein family protein</fullName>
    </submittedName>
</protein>
<dbReference type="InterPro" id="IPR014044">
    <property type="entry name" value="CAP_dom"/>
</dbReference>
<reference evidence="3 4" key="1">
    <citation type="submission" date="2019-02" db="EMBL/GenBank/DDBJ databases">
        <title>Deep-cultivation of Planctomycetes and their phenomic and genomic characterization uncovers novel biology.</title>
        <authorList>
            <person name="Wiegand S."/>
            <person name="Jogler M."/>
            <person name="Boedeker C."/>
            <person name="Pinto D."/>
            <person name="Vollmers J."/>
            <person name="Rivas-Marin E."/>
            <person name="Kohn T."/>
            <person name="Peeters S.H."/>
            <person name="Heuer A."/>
            <person name="Rast P."/>
            <person name="Oberbeckmann S."/>
            <person name="Bunk B."/>
            <person name="Jeske O."/>
            <person name="Meyerdierks A."/>
            <person name="Storesund J.E."/>
            <person name="Kallscheuer N."/>
            <person name="Luecker S."/>
            <person name="Lage O.M."/>
            <person name="Pohl T."/>
            <person name="Merkel B.J."/>
            <person name="Hornburger P."/>
            <person name="Mueller R.-W."/>
            <person name="Bruemmer F."/>
            <person name="Labrenz M."/>
            <person name="Spormann A.M."/>
            <person name="Op den Camp H."/>
            <person name="Overmann J."/>
            <person name="Amann R."/>
            <person name="Jetten M.S.M."/>
            <person name="Mascher T."/>
            <person name="Medema M.H."/>
            <person name="Devos D.P."/>
            <person name="Kaster A.-K."/>
            <person name="Ovreas L."/>
            <person name="Rohde M."/>
            <person name="Galperin M.Y."/>
            <person name="Jogler C."/>
        </authorList>
    </citation>
    <scope>NUCLEOTIDE SEQUENCE [LARGE SCALE GENOMIC DNA]</scope>
    <source>
        <strain evidence="3 4">ElP</strain>
    </source>
</reference>